<feature type="transmembrane region" description="Helical" evidence="1">
    <location>
        <begin position="97"/>
        <end position="116"/>
    </location>
</feature>
<dbReference type="AlphaFoldDB" id="A0AAD7GJG9"/>
<reference evidence="2" key="1">
    <citation type="submission" date="2023-03" db="EMBL/GenBank/DDBJ databases">
        <title>Massive genome expansion in bonnet fungi (Mycena s.s.) driven by repeated elements and novel gene families across ecological guilds.</title>
        <authorList>
            <consortium name="Lawrence Berkeley National Laboratory"/>
            <person name="Harder C.B."/>
            <person name="Miyauchi S."/>
            <person name="Viragh M."/>
            <person name="Kuo A."/>
            <person name="Thoen E."/>
            <person name="Andreopoulos B."/>
            <person name="Lu D."/>
            <person name="Skrede I."/>
            <person name="Drula E."/>
            <person name="Henrissat B."/>
            <person name="Morin E."/>
            <person name="Kohler A."/>
            <person name="Barry K."/>
            <person name="LaButti K."/>
            <person name="Morin E."/>
            <person name="Salamov A."/>
            <person name="Lipzen A."/>
            <person name="Mereny Z."/>
            <person name="Hegedus B."/>
            <person name="Baldrian P."/>
            <person name="Stursova M."/>
            <person name="Weitz H."/>
            <person name="Taylor A."/>
            <person name="Grigoriev I.V."/>
            <person name="Nagy L.G."/>
            <person name="Martin F."/>
            <person name="Kauserud H."/>
        </authorList>
    </citation>
    <scope>NUCLEOTIDE SEQUENCE</scope>
    <source>
        <strain evidence="2">CBHHK067</strain>
    </source>
</reference>
<evidence type="ECO:0000313" key="3">
    <source>
        <dbReference type="Proteomes" id="UP001221757"/>
    </source>
</evidence>
<organism evidence="2 3">
    <name type="scientific">Mycena rosella</name>
    <name type="common">Pink bonnet</name>
    <name type="synonym">Agaricus rosellus</name>
    <dbReference type="NCBI Taxonomy" id="1033263"/>
    <lineage>
        <taxon>Eukaryota</taxon>
        <taxon>Fungi</taxon>
        <taxon>Dikarya</taxon>
        <taxon>Basidiomycota</taxon>
        <taxon>Agaricomycotina</taxon>
        <taxon>Agaricomycetes</taxon>
        <taxon>Agaricomycetidae</taxon>
        <taxon>Agaricales</taxon>
        <taxon>Marasmiineae</taxon>
        <taxon>Mycenaceae</taxon>
        <taxon>Mycena</taxon>
    </lineage>
</organism>
<gene>
    <name evidence="2" type="ORF">B0H17DRAFT_935549</name>
</gene>
<dbReference type="EMBL" id="JARKIE010000062">
    <property type="protein sequence ID" value="KAJ7690837.1"/>
    <property type="molecule type" value="Genomic_DNA"/>
</dbReference>
<proteinExistence type="predicted"/>
<dbReference type="Proteomes" id="UP001221757">
    <property type="component" value="Unassembled WGS sequence"/>
</dbReference>
<dbReference type="PANTHER" id="PTHR40465">
    <property type="entry name" value="CHROMOSOME 1, WHOLE GENOME SHOTGUN SEQUENCE"/>
    <property type="match status" value="1"/>
</dbReference>
<feature type="transmembrane region" description="Helical" evidence="1">
    <location>
        <begin position="28"/>
        <end position="51"/>
    </location>
</feature>
<feature type="transmembrane region" description="Helical" evidence="1">
    <location>
        <begin position="175"/>
        <end position="196"/>
    </location>
</feature>
<keyword evidence="1" id="KW-0812">Transmembrane</keyword>
<protein>
    <submittedName>
        <fullName evidence="2">Uncharacterized protein</fullName>
    </submittedName>
</protein>
<dbReference type="PANTHER" id="PTHR40465:SF1">
    <property type="entry name" value="DUF6534 DOMAIN-CONTAINING PROTEIN"/>
    <property type="match status" value="1"/>
</dbReference>
<evidence type="ECO:0000313" key="2">
    <source>
        <dbReference type="EMBL" id="KAJ7690837.1"/>
    </source>
</evidence>
<accession>A0AAD7GJG9</accession>
<evidence type="ECO:0000256" key="1">
    <source>
        <dbReference type="SAM" id="Phobius"/>
    </source>
</evidence>
<feature type="transmembrane region" description="Helical" evidence="1">
    <location>
        <begin position="137"/>
        <end position="163"/>
    </location>
</feature>
<feature type="transmembrane region" description="Helical" evidence="1">
    <location>
        <begin position="71"/>
        <end position="91"/>
    </location>
</feature>
<keyword evidence="1" id="KW-0472">Membrane</keyword>
<sequence length="228" mass="25480">MPAQDFPSAALVANDAAQPFSFDVGTTIGALEISILVALFLSGMLTVQVWLYAQRSWRDPWGLKVMVRVNWIFDVGHTVAICHTLYTITIIQYGQPALLIIPPLSLDFAVLMSGFIDPLEQGWFTYRLYRLTRRRALPFLCMCLACTRFVGIIRISSIALNAYPLPEFVSRAHGLIEMVLIVGASLDAILLVALCYHLSLWRTDQSPLYVGPATRSSTHCWELGSRKC</sequence>
<comment type="caution">
    <text evidence="2">The sequence shown here is derived from an EMBL/GenBank/DDBJ whole genome shotgun (WGS) entry which is preliminary data.</text>
</comment>
<keyword evidence="1" id="KW-1133">Transmembrane helix</keyword>
<keyword evidence="3" id="KW-1185">Reference proteome</keyword>
<name>A0AAD7GJG9_MYCRO</name>